<dbReference type="RefSeq" id="WP_272750396.1">
    <property type="nucleotide sequence ID" value="NZ_JAQQLF010000002.1"/>
</dbReference>
<accession>A0ABT5ITL8</accession>
<gene>
    <name evidence="1" type="ORF">PQU95_01575</name>
</gene>
<evidence type="ECO:0008006" key="3">
    <source>
        <dbReference type="Google" id="ProtNLM"/>
    </source>
</evidence>
<dbReference type="EMBL" id="JAQQLF010000002">
    <property type="protein sequence ID" value="MDC7715913.1"/>
    <property type="molecule type" value="Genomic_DNA"/>
</dbReference>
<keyword evidence="2" id="KW-1185">Reference proteome</keyword>
<sequence length="291" mass="34499">MKNNYQTRLFNAFSLLDLYEADTPTQVTKHVPRLDNDYLASIQEAFKKGVKDPKTLQAMSIISNASQRLALDFIIKQESDHADLELFLEYYTGEIAEISMHGRNKNLEFKNIQEELCAYFDVMQESATDRFNFSLTIKETWIRHIKFKLNFEKWIKSSINDENDKLDMSIKFIENRRHALEIPQSIPRFKQETKLDNIIKTLMFSHRNRVDILRTIKLEYDKKINNIRKNKDRNQTNIELDNLTSTMLVDYLVKHGKKKNAVISQAIREFIQREDREINTLPNPEDMKYII</sequence>
<name>A0ABT5ITL8_9NEIS</name>
<comment type="caution">
    <text evidence="1">The sequence shown here is derived from an EMBL/GenBank/DDBJ whole genome shotgun (WGS) entry which is preliminary data.</text>
</comment>
<proteinExistence type="predicted"/>
<protein>
    <recommendedName>
        <fullName evidence="3">Initiator Replication protein</fullName>
    </recommendedName>
</protein>
<dbReference type="Proteomes" id="UP001219956">
    <property type="component" value="Unassembled WGS sequence"/>
</dbReference>
<organism evidence="1 2">
    <name type="scientific">Vogesella aquatica</name>
    <dbReference type="NCBI Taxonomy" id="2984206"/>
    <lineage>
        <taxon>Bacteria</taxon>
        <taxon>Pseudomonadati</taxon>
        <taxon>Pseudomonadota</taxon>
        <taxon>Betaproteobacteria</taxon>
        <taxon>Neisseriales</taxon>
        <taxon>Chromobacteriaceae</taxon>
        <taxon>Vogesella</taxon>
    </lineage>
</organism>
<reference evidence="1 2" key="1">
    <citation type="submission" date="2023-01" db="EMBL/GenBank/DDBJ databases">
        <title>Novel species of the genus Vogesella isolated from rivers.</title>
        <authorList>
            <person name="Lu H."/>
        </authorList>
    </citation>
    <scope>NUCLEOTIDE SEQUENCE [LARGE SCALE GENOMIC DNA]</scope>
    <source>
        <strain evidence="1 2">DC21W</strain>
    </source>
</reference>
<evidence type="ECO:0000313" key="2">
    <source>
        <dbReference type="Proteomes" id="UP001219956"/>
    </source>
</evidence>
<evidence type="ECO:0000313" key="1">
    <source>
        <dbReference type="EMBL" id="MDC7715913.1"/>
    </source>
</evidence>